<evidence type="ECO:0000313" key="2">
    <source>
        <dbReference type="Proteomes" id="UP000401081"/>
    </source>
</evidence>
<dbReference type="AlphaFoldDB" id="A0A485BMF6"/>
<evidence type="ECO:0000313" key="1">
    <source>
        <dbReference type="EMBL" id="VFS74540.1"/>
    </source>
</evidence>
<dbReference type="EMBL" id="CAADJD010000022">
    <property type="protein sequence ID" value="VFS74540.1"/>
    <property type="molecule type" value="Genomic_DNA"/>
</dbReference>
<accession>A0A485BMF6</accession>
<reference evidence="1 2" key="1">
    <citation type="submission" date="2019-03" db="EMBL/GenBank/DDBJ databases">
        <authorList>
            <consortium name="Pathogen Informatics"/>
        </authorList>
    </citation>
    <scope>NUCLEOTIDE SEQUENCE [LARGE SCALE GENOMIC DNA]</scope>
    <source>
        <strain evidence="1 2">NCTC12993</strain>
    </source>
</reference>
<dbReference type="Proteomes" id="UP000401081">
    <property type="component" value="Unassembled WGS sequence"/>
</dbReference>
<organism evidence="1 2">
    <name type="scientific">Kluyvera cryocrescens</name>
    <name type="common">Kluyvera citrophila</name>
    <dbReference type="NCBI Taxonomy" id="580"/>
    <lineage>
        <taxon>Bacteria</taxon>
        <taxon>Pseudomonadati</taxon>
        <taxon>Pseudomonadota</taxon>
        <taxon>Gammaproteobacteria</taxon>
        <taxon>Enterobacterales</taxon>
        <taxon>Enterobacteriaceae</taxon>
        <taxon>Kluyvera</taxon>
    </lineage>
</organism>
<keyword evidence="2" id="KW-1185">Reference proteome</keyword>
<proteinExistence type="predicted"/>
<sequence length="30" mass="3492">MKDGGRHENLIDIIKERGNVTRNRARANRT</sequence>
<name>A0A485BMF6_KLUCR</name>
<protein>
    <submittedName>
        <fullName evidence="1">Uncharacterized protein</fullName>
    </submittedName>
</protein>
<gene>
    <name evidence="1" type="ORF">NCTC12993_05149</name>
</gene>